<evidence type="ECO:0000313" key="3">
    <source>
        <dbReference type="Proteomes" id="UP000309038"/>
    </source>
</evidence>
<feature type="region of interest" description="Disordered" evidence="1">
    <location>
        <begin position="152"/>
        <end position="171"/>
    </location>
</feature>
<comment type="caution">
    <text evidence="2">The sequence shown here is derived from an EMBL/GenBank/DDBJ whole genome shotgun (WGS) entry which is preliminary data.</text>
</comment>
<evidence type="ECO:0000313" key="2">
    <source>
        <dbReference type="EMBL" id="THG93980.1"/>
    </source>
</evidence>
<gene>
    <name evidence="2" type="ORF">EW026_g7393</name>
</gene>
<dbReference type="EMBL" id="SGPJ01000526">
    <property type="protein sequence ID" value="THG93980.1"/>
    <property type="molecule type" value="Genomic_DNA"/>
</dbReference>
<sequence>MHTQQYPSFCRCCTVPTVNPDFRAVPTKLLPLPNHRPRYIASGQSPGAEGHEPYYLNAREVTPANDEFSDMPPLLCSISPSSSGLPVVDFALADYAPEVTHANDKFSDMAPLLSSISPSSSGLPVGAFALADYVRNYCFKVQRQRLDVNHQNSVHCDQPIPERPRSPKSAR</sequence>
<organism evidence="2 3">
    <name type="scientific">Hermanssonia centrifuga</name>
    <dbReference type="NCBI Taxonomy" id="98765"/>
    <lineage>
        <taxon>Eukaryota</taxon>
        <taxon>Fungi</taxon>
        <taxon>Dikarya</taxon>
        <taxon>Basidiomycota</taxon>
        <taxon>Agaricomycotina</taxon>
        <taxon>Agaricomycetes</taxon>
        <taxon>Polyporales</taxon>
        <taxon>Meruliaceae</taxon>
        <taxon>Hermanssonia</taxon>
    </lineage>
</organism>
<accession>A0A4S4K923</accession>
<name>A0A4S4K923_9APHY</name>
<evidence type="ECO:0000256" key="1">
    <source>
        <dbReference type="SAM" id="MobiDB-lite"/>
    </source>
</evidence>
<proteinExistence type="predicted"/>
<dbReference type="Proteomes" id="UP000309038">
    <property type="component" value="Unassembled WGS sequence"/>
</dbReference>
<reference evidence="2 3" key="1">
    <citation type="submission" date="2019-02" db="EMBL/GenBank/DDBJ databases">
        <title>Genome sequencing of the rare red list fungi Phlebia centrifuga.</title>
        <authorList>
            <person name="Buettner E."/>
            <person name="Kellner H."/>
        </authorList>
    </citation>
    <scope>NUCLEOTIDE SEQUENCE [LARGE SCALE GENOMIC DNA]</scope>
    <source>
        <strain evidence="2 3">DSM 108282</strain>
    </source>
</reference>
<dbReference type="AlphaFoldDB" id="A0A4S4K923"/>
<keyword evidence="3" id="KW-1185">Reference proteome</keyword>
<protein>
    <submittedName>
        <fullName evidence="2">Uncharacterized protein</fullName>
    </submittedName>
</protein>